<dbReference type="EnsemblPlants" id="AET6Gv20591600.36">
    <property type="protein sequence ID" value="AET6Gv20591600.36"/>
    <property type="gene ID" value="AET6Gv20591600"/>
</dbReference>
<protein>
    <submittedName>
        <fullName evidence="1">Uncharacterized protein</fullName>
    </submittedName>
</protein>
<dbReference type="PANTHER" id="PTHR21567:SF69">
    <property type="entry name" value="TOG DOMAIN-CONTAINING PROTEIN"/>
    <property type="match status" value="1"/>
</dbReference>
<dbReference type="Proteomes" id="UP000015105">
    <property type="component" value="Chromosome 6D"/>
</dbReference>
<dbReference type="PANTHER" id="PTHR21567">
    <property type="entry name" value="CLASP"/>
    <property type="match status" value="1"/>
</dbReference>
<organism evidence="1 2">
    <name type="scientific">Aegilops tauschii subsp. strangulata</name>
    <name type="common">Goatgrass</name>
    <dbReference type="NCBI Taxonomy" id="200361"/>
    <lineage>
        <taxon>Eukaryota</taxon>
        <taxon>Viridiplantae</taxon>
        <taxon>Streptophyta</taxon>
        <taxon>Embryophyta</taxon>
        <taxon>Tracheophyta</taxon>
        <taxon>Spermatophyta</taxon>
        <taxon>Magnoliopsida</taxon>
        <taxon>Liliopsida</taxon>
        <taxon>Poales</taxon>
        <taxon>Poaceae</taxon>
        <taxon>BOP clade</taxon>
        <taxon>Pooideae</taxon>
        <taxon>Triticodae</taxon>
        <taxon>Triticeae</taxon>
        <taxon>Triticinae</taxon>
        <taxon>Aegilops</taxon>
    </lineage>
</organism>
<reference evidence="2" key="1">
    <citation type="journal article" date="2014" name="Science">
        <title>Ancient hybridizations among the ancestral genomes of bread wheat.</title>
        <authorList>
            <consortium name="International Wheat Genome Sequencing Consortium,"/>
            <person name="Marcussen T."/>
            <person name="Sandve S.R."/>
            <person name="Heier L."/>
            <person name="Spannagl M."/>
            <person name="Pfeifer M."/>
            <person name="Jakobsen K.S."/>
            <person name="Wulff B.B."/>
            <person name="Steuernagel B."/>
            <person name="Mayer K.F."/>
            <person name="Olsen O.A."/>
        </authorList>
    </citation>
    <scope>NUCLEOTIDE SEQUENCE [LARGE SCALE GENOMIC DNA]</scope>
    <source>
        <strain evidence="2">cv. AL8/78</strain>
    </source>
</reference>
<dbReference type="AlphaFoldDB" id="A0A453P3E2"/>
<reference evidence="1" key="3">
    <citation type="journal article" date="2017" name="Nature">
        <title>Genome sequence of the progenitor of the wheat D genome Aegilops tauschii.</title>
        <authorList>
            <person name="Luo M.C."/>
            <person name="Gu Y.Q."/>
            <person name="Puiu D."/>
            <person name="Wang H."/>
            <person name="Twardziok S.O."/>
            <person name="Deal K.R."/>
            <person name="Huo N."/>
            <person name="Zhu T."/>
            <person name="Wang L."/>
            <person name="Wang Y."/>
            <person name="McGuire P.E."/>
            <person name="Liu S."/>
            <person name="Long H."/>
            <person name="Ramasamy R.K."/>
            <person name="Rodriguez J.C."/>
            <person name="Van S.L."/>
            <person name="Yuan L."/>
            <person name="Wang Z."/>
            <person name="Xia Z."/>
            <person name="Xiao L."/>
            <person name="Anderson O.D."/>
            <person name="Ouyang S."/>
            <person name="Liang Y."/>
            <person name="Zimin A.V."/>
            <person name="Pertea G."/>
            <person name="Qi P."/>
            <person name="Bennetzen J.L."/>
            <person name="Dai X."/>
            <person name="Dawson M.W."/>
            <person name="Muller H.G."/>
            <person name="Kugler K."/>
            <person name="Rivarola-Duarte L."/>
            <person name="Spannagl M."/>
            <person name="Mayer K.F.X."/>
            <person name="Lu F.H."/>
            <person name="Bevan M.W."/>
            <person name="Leroy P."/>
            <person name="Li P."/>
            <person name="You F.M."/>
            <person name="Sun Q."/>
            <person name="Liu Z."/>
            <person name="Lyons E."/>
            <person name="Wicker T."/>
            <person name="Salzberg S.L."/>
            <person name="Devos K.M."/>
            <person name="Dvorak J."/>
        </authorList>
    </citation>
    <scope>NUCLEOTIDE SEQUENCE [LARGE SCALE GENOMIC DNA]</scope>
    <source>
        <strain evidence="1">cv. AL8/78</strain>
    </source>
</reference>
<dbReference type="Gene3D" id="1.25.10.10">
    <property type="entry name" value="Leucine-rich Repeat Variant"/>
    <property type="match status" value="1"/>
</dbReference>
<dbReference type="GO" id="GO:0000226">
    <property type="term" value="P:microtubule cytoskeleton organization"/>
    <property type="evidence" value="ECO:0007669"/>
    <property type="project" value="TreeGrafter"/>
</dbReference>
<dbReference type="InterPro" id="IPR011989">
    <property type="entry name" value="ARM-like"/>
</dbReference>
<proteinExistence type="predicted"/>
<reference evidence="2" key="2">
    <citation type="journal article" date="2017" name="Nat. Plants">
        <title>The Aegilops tauschii genome reveals multiple impacts of transposons.</title>
        <authorList>
            <person name="Zhao G."/>
            <person name="Zou C."/>
            <person name="Li K."/>
            <person name="Wang K."/>
            <person name="Li T."/>
            <person name="Gao L."/>
            <person name="Zhang X."/>
            <person name="Wang H."/>
            <person name="Yang Z."/>
            <person name="Liu X."/>
            <person name="Jiang W."/>
            <person name="Mao L."/>
            <person name="Kong X."/>
            <person name="Jiao Y."/>
            <person name="Jia J."/>
        </authorList>
    </citation>
    <scope>NUCLEOTIDE SEQUENCE [LARGE SCALE GENOMIC DNA]</scope>
    <source>
        <strain evidence="2">cv. AL8/78</strain>
    </source>
</reference>
<evidence type="ECO:0000313" key="2">
    <source>
        <dbReference type="Proteomes" id="UP000015105"/>
    </source>
</evidence>
<keyword evidence="2" id="KW-1185">Reference proteome</keyword>
<dbReference type="GO" id="GO:0005881">
    <property type="term" value="C:cytoplasmic microtubule"/>
    <property type="evidence" value="ECO:0007669"/>
    <property type="project" value="TreeGrafter"/>
</dbReference>
<reference evidence="1" key="5">
    <citation type="journal article" date="2021" name="G3 (Bethesda)">
        <title>Aegilops tauschii genome assembly Aet v5.0 features greater sequence contiguity and improved annotation.</title>
        <authorList>
            <person name="Wang L."/>
            <person name="Zhu T."/>
            <person name="Rodriguez J.C."/>
            <person name="Deal K.R."/>
            <person name="Dubcovsky J."/>
            <person name="McGuire P.E."/>
            <person name="Lux T."/>
            <person name="Spannagl M."/>
            <person name="Mayer K.F.X."/>
            <person name="Baldrich P."/>
            <person name="Meyers B.C."/>
            <person name="Huo N."/>
            <person name="Gu Y.Q."/>
            <person name="Zhou H."/>
            <person name="Devos K.M."/>
            <person name="Bennetzen J.L."/>
            <person name="Unver T."/>
            <person name="Budak H."/>
            <person name="Gulick P.J."/>
            <person name="Galiba G."/>
            <person name="Kalapos B."/>
            <person name="Nelson D.R."/>
            <person name="Li P."/>
            <person name="You F.M."/>
            <person name="Luo M.C."/>
            <person name="Dvorak J."/>
        </authorList>
    </citation>
    <scope>NUCLEOTIDE SEQUENCE [LARGE SCALE GENOMIC DNA]</scope>
    <source>
        <strain evidence="1">cv. AL8/78</strain>
    </source>
</reference>
<sequence length="157" mass="16863">RSKDTKERLAGVERLHEALEAAARRGLTAAEVTALVDTCMDLTRDANFRVAQGGLHALSAAAVLAGDHFKIHLNALVPAAVERASATASSPSVTPPASSSSRSWRFLLQQSLLKELEVMLGLTRAGGCEKSLCAPLQRLLGFLLLQSSFYSECFFHL</sequence>
<dbReference type="GO" id="GO:0008017">
    <property type="term" value="F:microtubule binding"/>
    <property type="evidence" value="ECO:0007669"/>
    <property type="project" value="TreeGrafter"/>
</dbReference>
<name>A0A453P3E2_AEGTS</name>
<evidence type="ECO:0000313" key="1">
    <source>
        <dbReference type="EnsemblPlants" id="AET6Gv20591600.36"/>
    </source>
</evidence>
<dbReference type="Gramene" id="AET6Gv20591600.36">
    <property type="protein sequence ID" value="AET6Gv20591600.36"/>
    <property type="gene ID" value="AET6Gv20591600"/>
</dbReference>
<accession>A0A453P3E2</accession>
<reference evidence="1" key="4">
    <citation type="submission" date="2019-03" db="UniProtKB">
        <authorList>
            <consortium name="EnsemblPlants"/>
        </authorList>
    </citation>
    <scope>IDENTIFICATION</scope>
</reference>